<accession>A0A4C1TUY3</accession>
<name>A0A4C1TUY3_EUMVA</name>
<gene>
    <name evidence="1" type="ORF">EVAR_8682_1</name>
</gene>
<organism evidence="1 2">
    <name type="scientific">Eumeta variegata</name>
    <name type="common">Bagworm moth</name>
    <name type="synonym">Eumeta japonica</name>
    <dbReference type="NCBI Taxonomy" id="151549"/>
    <lineage>
        <taxon>Eukaryota</taxon>
        <taxon>Metazoa</taxon>
        <taxon>Ecdysozoa</taxon>
        <taxon>Arthropoda</taxon>
        <taxon>Hexapoda</taxon>
        <taxon>Insecta</taxon>
        <taxon>Pterygota</taxon>
        <taxon>Neoptera</taxon>
        <taxon>Endopterygota</taxon>
        <taxon>Lepidoptera</taxon>
        <taxon>Glossata</taxon>
        <taxon>Ditrysia</taxon>
        <taxon>Tineoidea</taxon>
        <taxon>Psychidae</taxon>
        <taxon>Oiketicinae</taxon>
        <taxon>Eumeta</taxon>
    </lineage>
</organism>
<protein>
    <submittedName>
        <fullName evidence="1">Uncharacterized protein</fullName>
    </submittedName>
</protein>
<evidence type="ECO:0000313" key="2">
    <source>
        <dbReference type="Proteomes" id="UP000299102"/>
    </source>
</evidence>
<sequence length="98" mass="11303">MPNSHEETDEIVAPKRTFINDVYFSFNSDRFLRAFASNALAAERETPDNERERGRPAIIPHRRRSAVGEVTKVVRARLRAAGRGYLTEDIRKKLLTYI</sequence>
<dbReference type="EMBL" id="BGZK01000089">
    <property type="protein sequence ID" value="GBP17694.1"/>
    <property type="molecule type" value="Genomic_DNA"/>
</dbReference>
<proteinExistence type="predicted"/>
<reference evidence="1 2" key="1">
    <citation type="journal article" date="2019" name="Commun. Biol.">
        <title>The bagworm genome reveals a unique fibroin gene that provides high tensile strength.</title>
        <authorList>
            <person name="Kono N."/>
            <person name="Nakamura H."/>
            <person name="Ohtoshi R."/>
            <person name="Tomita M."/>
            <person name="Numata K."/>
            <person name="Arakawa K."/>
        </authorList>
    </citation>
    <scope>NUCLEOTIDE SEQUENCE [LARGE SCALE GENOMIC DNA]</scope>
</reference>
<evidence type="ECO:0000313" key="1">
    <source>
        <dbReference type="EMBL" id="GBP17694.1"/>
    </source>
</evidence>
<comment type="caution">
    <text evidence="1">The sequence shown here is derived from an EMBL/GenBank/DDBJ whole genome shotgun (WGS) entry which is preliminary data.</text>
</comment>
<dbReference type="AlphaFoldDB" id="A0A4C1TUY3"/>
<keyword evidence="2" id="KW-1185">Reference proteome</keyword>
<dbReference type="Proteomes" id="UP000299102">
    <property type="component" value="Unassembled WGS sequence"/>
</dbReference>